<dbReference type="EMBL" id="JBHMEI010000067">
    <property type="protein sequence ID" value="MFB9208156.1"/>
    <property type="molecule type" value="Genomic_DNA"/>
</dbReference>
<evidence type="ECO:0000313" key="1">
    <source>
        <dbReference type="EMBL" id="MFB9208156.1"/>
    </source>
</evidence>
<name>A0ABV5IUB4_9ACTN</name>
<comment type="caution">
    <text evidence="1">The sequence shown here is derived from an EMBL/GenBank/DDBJ whole genome shotgun (WGS) entry which is preliminary data.</text>
</comment>
<reference evidence="1 2" key="1">
    <citation type="submission" date="2024-09" db="EMBL/GenBank/DDBJ databases">
        <authorList>
            <person name="Sun Q."/>
            <person name="Mori K."/>
        </authorList>
    </citation>
    <scope>NUCLEOTIDE SEQUENCE [LARGE SCALE GENOMIC DNA]</scope>
    <source>
        <strain evidence="1 2">CCM 3426</strain>
    </source>
</reference>
<keyword evidence="2" id="KW-1185">Reference proteome</keyword>
<evidence type="ECO:0000313" key="2">
    <source>
        <dbReference type="Proteomes" id="UP001589647"/>
    </source>
</evidence>
<accession>A0ABV5IUB4</accession>
<dbReference type="Proteomes" id="UP001589647">
    <property type="component" value="Unassembled WGS sequence"/>
</dbReference>
<gene>
    <name evidence="1" type="ORF">ACFFV7_43735</name>
</gene>
<protein>
    <submittedName>
        <fullName evidence="1">ImmA/IrrE family metallo-endopeptidase</fullName>
    </submittedName>
</protein>
<dbReference type="RefSeq" id="WP_189648463.1">
    <property type="nucleotide sequence ID" value="NZ_BMRC01000007.1"/>
</dbReference>
<organism evidence="1 2">
    <name type="scientific">Nonomuraea spiralis</name>
    <dbReference type="NCBI Taxonomy" id="46182"/>
    <lineage>
        <taxon>Bacteria</taxon>
        <taxon>Bacillati</taxon>
        <taxon>Actinomycetota</taxon>
        <taxon>Actinomycetes</taxon>
        <taxon>Streptosporangiales</taxon>
        <taxon>Streptosporangiaceae</taxon>
        <taxon>Nonomuraea</taxon>
    </lineage>
</organism>
<proteinExistence type="predicted"/>
<sequence>MTPAGKKFRLMRRRCAEIARRLPMPRPYRVRTLCDLVAAERGRPIRLLELPGDDEMLGAWLATEATDLIFYKPDTTPPHQDHIILHELSHVICGHYPEADPRAQRHVLFPSLNPALVRRVLRRSIYGSEEEQEAELLASLIWQRACRESRPRASDVRRVDAALTGTVDALHGGVSGLARG</sequence>